<evidence type="ECO:0000313" key="3">
    <source>
        <dbReference type="Proteomes" id="UP000186136"/>
    </source>
</evidence>
<gene>
    <name evidence="2" type="ORF">PMKS-002006</name>
</gene>
<evidence type="ECO:0000313" key="2">
    <source>
        <dbReference type="EMBL" id="GAV28535.1"/>
    </source>
</evidence>
<protein>
    <submittedName>
        <fullName evidence="2">Uncharacterized protein</fullName>
    </submittedName>
</protein>
<organism evidence="2 3">
    <name type="scientific">Pichia membranifaciens</name>
    <dbReference type="NCBI Taxonomy" id="4926"/>
    <lineage>
        <taxon>Eukaryota</taxon>
        <taxon>Fungi</taxon>
        <taxon>Dikarya</taxon>
        <taxon>Ascomycota</taxon>
        <taxon>Saccharomycotina</taxon>
        <taxon>Pichiomycetes</taxon>
        <taxon>Pichiales</taxon>
        <taxon>Pichiaceae</taxon>
        <taxon>Pichia</taxon>
    </lineage>
</organism>
<accession>A0A1Q2YGC9</accession>
<dbReference type="EMBL" id="BDGI01000072">
    <property type="protein sequence ID" value="GAV28535.1"/>
    <property type="molecule type" value="Genomic_DNA"/>
</dbReference>
<keyword evidence="3" id="KW-1185">Reference proteome</keyword>
<comment type="caution">
    <text evidence="2">The sequence shown here is derived from an EMBL/GenBank/DDBJ whole genome shotgun (WGS) entry which is preliminary data.</text>
</comment>
<name>A0A1Q2YGC9_9ASCO</name>
<dbReference type="AlphaFoldDB" id="A0A1Q2YGC9"/>
<reference evidence="2 3" key="1">
    <citation type="submission" date="2016-08" db="EMBL/GenBank/DDBJ databases">
        <title>Whole genome shotgun sequence of Pichia membranifaciens KS47-1.</title>
        <authorList>
            <person name="Konishi M."/>
            <person name="Ishida M."/>
            <person name="Arakawa T."/>
            <person name="Kato Y."/>
            <person name="Horiuchi J."/>
        </authorList>
    </citation>
    <scope>NUCLEOTIDE SEQUENCE [LARGE SCALE GENOMIC DNA]</scope>
    <source>
        <strain evidence="2 3">KS47-1</strain>
    </source>
</reference>
<feature type="compositionally biased region" description="Acidic residues" evidence="1">
    <location>
        <begin position="42"/>
        <end position="56"/>
    </location>
</feature>
<sequence length="134" mass="14964">MINSTNGLKVNDEPISLDVQDSINLPENTSCVPVPKIGLNDTDSDAEAEGEEDVDFDDNKSTATEINDALNVQTTADIIKIGKFENSSDIYGSKIMEHNEPDETKLKEMDLQDFVSLAFKLEGEEFRIYKPQYD</sequence>
<proteinExistence type="predicted"/>
<evidence type="ECO:0000256" key="1">
    <source>
        <dbReference type="SAM" id="MobiDB-lite"/>
    </source>
</evidence>
<dbReference type="Proteomes" id="UP000186136">
    <property type="component" value="Unassembled WGS sequence"/>
</dbReference>
<feature type="region of interest" description="Disordered" evidence="1">
    <location>
        <begin position="25"/>
        <end position="58"/>
    </location>
</feature>
<dbReference type="OrthoDB" id="3996873at2759"/>